<dbReference type="EMBL" id="BMGI01000002">
    <property type="protein sequence ID" value="GGD33657.1"/>
    <property type="molecule type" value="Genomic_DNA"/>
</dbReference>
<comment type="caution">
    <text evidence="1">The sequence shown here is derived from an EMBL/GenBank/DDBJ whole genome shotgun (WGS) entry which is preliminary data.</text>
</comment>
<dbReference type="Proteomes" id="UP000617355">
    <property type="component" value="Unassembled WGS sequence"/>
</dbReference>
<organism evidence="1 2">
    <name type="scientific">Sinisalibacter lacisalsi</name>
    <dbReference type="NCBI Taxonomy" id="1526570"/>
    <lineage>
        <taxon>Bacteria</taxon>
        <taxon>Pseudomonadati</taxon>
        <taxon>Pseudomonadota</taxon>
        <taxon>Alphaproteobacteria</taxon>
        <taxon>Rhodobacterales</taxon>
        <taxon>Roseobacteraceae</taxon>
        <taxon>Sinisalibacter</taxon>
    </lineage>
</organism>
<accession>A0ABQ1QLP4</accession>
<evidence type="ECO:0000313" key="1">
    <source>
        <dbReference type="EMBL" id="GGD33657.1"/>
    </source>
</evidence>
<proteinExistence type="predicted"/>
<name>A0ABQ1QLP4_9RHOB</name>
<keyword evidence="2" id="KW-1185">Reference proteome</keyword>
<gene>
    <name evidence="1" type="ORF">GCM10011358_17150</name>
</gene>
<evidence type="ECO:0000313" key="2">
    <source>
        <dbReference type="Proteomes" id="UP000617355"/>
    </source>
</evidence>
<protein>
    <submittedName>
        <fullName evidence="1">Uncharacterized protein</fullName>
    </submittedName>
</protein>
<sequence length="99" mass="10903">MDIHTLSQLLMAPAGPDRAREIGQMGYMQWLAGLPGGARYEAEVLHALRVTADFIDSDPAVAEFCRLLRASLRGPLAPLELALPAPRRRGGAWQRRRAL</sequence>
<reference evidence="2" key="1">
    <citation type="journal article" date="2019" name="Int. J. Syst. Evol. Microbiol.">
        <title>The Global Catalogue of Microorganisms (GCM) 10K type strain sequencing project: providing services to taxonomists for standard genome sequencing and annotation.</title>
        <authorList>
            <consortium name="The Broad Institute Genomics Platform"/>
            <consortium name="The Broad Institute Genome Sequencing Center for Infectious Disease"/>
            <person name="Wu L."/>
            <person name="Ma J."/>
        </authorList>
    </citation>
    <scope>NUCLEOTIDE SEQUENCE [LARGE SCALE GENOMIC DNA]</scope>
    <source>
        <strain evidence="2">CGMCC 1.12922</strain>
    </source>
</reference>
<dbReference type="RefSeq" id="WP_188527215.1">
    <property type="nucleotide sequence ID" value="NZ_BMGI01000002.1"/>
</dbReference>